<dbReference type="Proteomes" id="UP000078090">
    <property type="component" value="Unassembled WGS sequence"/>
</dbReference>
<dbReference type="EMBL" id="LUUG01000042">
    <property type="protein sequence ID" value="OAI08760.1"/>
    <property type="molecule type" value="Genomic_DNA"/>
</dbReference>
<evidence type="ECO:0000313" key="2">
    <source>
        <dbReference type="EMBL" id="OAI08760.1"/>
    </source>
</evidence>
<dbReference type="AlphaFoldDB" id="A0A177MDI2"/>
<accession>A0A177MDI2</accession>
<organism evidence="1 3">
    <name type="scientific">Methylomonas methanica</name>
    <dbReference type="NCBI Taxonomy" id="421"/>
    <lineage>
        <taxon>Bacteria</taxon>
        <taxon>Pseudomonadati</taxon>
        <taxon>Pseudomonadota</taxon>
        <taxon>Gammaproteobacteria</taxon>
        <taxon>Methylococcales</taxon>
        <taxon>Methylococcaceae</taxon>
        <taxon>Methylomonas</taxon>
    </lineage>
</organism>
<evidence type="ECO:0000313" key="3">
    <source>
        <dbReference type="Proteomes" id="UP000077763"/>
    </source>
</evidence>
<proteinExistence type="predicted"/>
<dbReference type="Proteomes" id="UP000077763">
    <property type="component" value="Unassembled WGS sequence"/>
</dbReference>
<evidence type="ECO:0000313" key="4">
    <source>
        <dbReference type="Proteomes" id="UP000078090"/>
    </source>
</evidence>
<dbReference type="RefSeq" id="WP_064006872.1">
    <property type="nucleotide sequence ID" value="NZ_LUUG01000042.1"/>
</dbReference>
<evidence type="ECO:0000313" key="1">
    <source>
        <dbReference type="EMBL" id="OAI03040.1"/>
    </source>
</evidence>
<protein>
    <submittedName>
        <fullName evidence="1">Uncharacterized protein</fullName>
    </submittedName>
</protein>
<gene>
    <name evidence="2" type="ORF">A1332_06270</name>
    <name evidence="1" type="ORF">A1353_15420</name>
</gene>
<name>A0A177MDI2_METMH</name>
<dbReference type="OrthoDB" id="9795424at2"/>
<reference evidence="3 4" key="1">
    <citation type="submission" date="2016-03" db="EMBL/GenBank/DDBJ databases">
        <authorList>
            <person name="Ploux O."/>
        </authorList>
    </citation>
    <scope>NUCLEOTIDE SEQUENCE [LARGE SCALE GENOMIC DNA]</scope>
    <source>
        <strain evidence="2 4">R-45363</strain>
        <strain evidence="1 3">R-45371</strain>
    </source>
</reference>
<dbReference type="EMBL" id="LUUH01000060">
    <property type="protein sequence ID" value="OAI03040.1"/>
    <property type="molecule type" value="Genomic_DNA"/>
</dbReference>
<sequence>MILNEFCEVCGYARKYAIRLLNRKIKPAAHSGNRPDPKRKYQAVVLLEPLKRIWFTSDAKRQKKYRDGAKFIKK</sequence>
<comment type="caution">
    <text evidence="1">The sequence shown here is derived from an EMBL/GenBank/DDBJ whole genome shotgun (WGS) entry which is preliminary data.</text>
</comment>